<organism evidence="2 3">
    <name type="scientific">Phycicoccus endophyticus</name>
    <dbReference type="NCBI Taxonomy" id="1690220"/>
    <lineage>
        <taxon>Bacteria</taxon>
        <taxon>Bacillati</taxon>
        <taxon>Actinomycetota</taxon>
        <taxon>Actinomycetes</taxon>
        <taxon>Micrococcales</taxon>
        <taxon>Intrasporangiaceae</taxon>
        <taxon>Phycicoccus</taxon>
    </lineage>
</organism>
<dbReference type="AlphaFoldDB" id="A0A7G9R058"/>
<gene>
    <name evidence="2" type="ORF">H9L10_12060</name>
</gene>
<sequence>MTPAHRPRFLPFILTGAALGFLLGAAVADFGWFEDPDSVLVQGQYSPTAAVGYLGLLGACLLGLLAALLALLVDRRADRP</sequence>
<dbReference type="EMBL" id="CP060712">
    <property type="protein sequence ID" value="QNN48983.1"/>
    <property type="molecule type" value="Genomic_DNA"/>
</dbReference>
<dbReference type="RefSeq" id="WP_166103169.1">
    <property type="nucleotide sequence ID" value="NZ_BMMY01000011.1"/>
</dbReference>
<evidence type="ECO:0000256" key="1">
    <source>
        <dbReference type="SAM" id="Phobius"/>
    </source>
</evidence>
<accession>A0A7G9R058</accession>
<proteinExistence type="predicted"/>
<feature type="transmembrane region" description="Helical" evidence="1">
    <location>
        <begin position="52"/>
        <end position="73"/>
    </location>
</feature>
<keyword evidence="1" id="KW-1133">Transmembrane helix</keyword>
<keyword evidence="1" id="KW-0472">Membrane</keyword>
<keyword evidence="1" id="KW-0812">Transmembrane</keyword>
<reference evidence="2 3" key="1">
    <citation type="submission" date="2020-08" db="EMBL/GenBank/DDBJ databases">
        <title>Genome sequence of Phycicoccus endophyticus JCM 31784T.</title>
        <authorList>
            <person name="Hyun D.-W."/>
            <person name="Bae J.-W."/>
        </authorList>
    </citation>
    <scope>NUCLEOTIDE SEQUENCE [LARGE SCALE GENOMIC DNA]</scope>
    <source>
        <strain evidence="2 3">JCM 31784</strain>
    </source>
</reference>
<keyword evidence="3" id="KW-1185">Reference proteome</keyword>
<evidence type="ECO:0000313" key="3">
    <source>
        <dbReference type="Proteomes" id="UP000515976"/>
    </source>
</evidence>
<evidence type="ECO:0000313" key="2">
    <source>
        <dbReference type="EMBL" id="QNN48983.1"/>
    </source>
</evidence>
<dbReference type="Proteomes" id="UP000515976">
    <property type="component" value="Chromosome"/>
</dbReference>
<name>A0A7G9R058_9MICO</name>
<dbReference type="KEGG" id="pei:H9L10_12060"/>
<protein>
    <submittedName>
        <fullName evidence="2">Uncharacterized protein</fullName>
    </submittedName>
</protein>